<reference evidence="18 19" key="1">
    <citation type="submission" date="2012-06" db="EMBL/GenBank/DDBJ databases">
        <title>The complete chromosome of genome of Turneriella parva DSM 21527.</title>
        <authorList>
            <consortium name="US DOE Joint Genome Institute (JGI-PGF)"/>
            <person name="Lucas S."/>
            <person name="Han J."/>
            <person name="Lapidus A."/>
            <person name="Bruce D."/>
            <person name="Goodwin L."/>
            <person name="Pitluck S."/>
            <person name="Peters L."/>
            <person name="Kyrpides N."/>
            <person name="Mavromatis K."/>
            <person name="Ivanova N."/>
            <person name="Mikhailova N."/>
            <person name="Chertkov O."/>
            <person name="Detter J.C."/>
            <person name="Tapia R."/>
            <person name="Han C."/>
            <person name="Land M."/>
            <person name="Hauser L."/>
            <person name="Markowitz V."/>
            <person name="Cheng J.-F."/>
            <person name="Hugenholtz P."/>
            <person name="Woyke T."/>
            <person name="Wu D."/>
            <person name="Gronow S."/>
            <person name="Wellnitz S."/>
            <person name="Brambilla E."/>
            <person name="Klenk H.-P."/>
            <person name="Eisen J.A."/>
        </authorList>
    </citation>
    <scope>NUCLEOTIDE SEQUENCE [LARGE SCALE GENOMIC DNA]</scope>
    <source>
        <strain evidence="19">ATCC BAA-1111 / DSM 21527 / NCTC 11395 / H</strain>
    </source>
</reference>
<dbReference type="NCBIfam" id="TIGR00070">
    <property type="entry name" value="hisG"/>
    <property type="match status" value="1"/>
</dbReference>
<dbReference type="Gene3D" id="3.40.190.10">
    <property type="entry name" value="Periplasmic binding protein-like II"/>
    <property type="match status" value="2"/>
</dbReference>
<feature type="domain" description="ATP phosphoribosyltransferase catalytic" evidence="17">
    <location>
        <begin position="55"/>
        <end position="206"/>
    </location>
</feature>
<keyword evidence="19" id="KW-1185">Reference proteome</keyword>
<dbReference type="SUPFAM" id="SSF53850">
    <property type="entry name" value="Periplasmic binding protein-like II"/>
    <property type="match status" value="1"/>
</dbReference>
<dbReference type="Pfam" id="PF01634">
    <property type="entry name" value="HisG"/>
    <property type="match status" value="1"/>
</dbReference>
<dbReference type="AlphaFoldDB" id="I4BBE7"/>
<keyword evidence="11 16" id="KW-0808">Transferase</keyword>
<comment type="similarity">
    <text evidence="4 16">Belongs to the ATP phosphoribosyltransferase family. Short subfamily.</text>
</comment>
<evidence type="ECO:0000256" key="16">
    <source>
        <dbReference type="HAMAP-Rule" id="MF_01018"/>
    </source>
</evidence>
<dbReference type="InterPro" id="IPR018198">
    <property type="entry name" value="ATP_PRibTrfase_CS"/>
</dbReference>
<keyword evidence="10 16" id="KW-0328">Glycosyltransferase</keyword>
<evidence type="ECO:0000313" key="19">
    <source>
        <dbReference type="Proteomes" id="UP000006048"/>
    </source>
</evidence>
<evidence type="ECO:0000256" key="6">
    <source>
        <dbReference type="ARBA" id="ARBA00011946"/>
    </source>
</evidence>
<protein>
    <recommendedName>
        <fullName evidence="7 16">ATP phosphoribosyltransferase</fullName>
        <shortName evidence="16">ATP-PRT</shortName>
        <shortName evidence="16">ATP-PRTase</shortName>
        <ecNumber evidence="6 16">2.4.2.17</ecNumber>
    </recommendedName>
</protein>
<dbReference type="GO" id="GO:0000105">
    <property type="term" value="P:L-histidine biosynthetic process"/>
    <property type="evidence" value="ECO:0007669"/>
    <property type="project" value="UniProtKB-UniRule"/>
</dbReference>
<evidence type="ECO:0000256" key="10">
    <source>
        <dbReference type="ARBA" id="ARBA00022676"/>
    </source>
</evidence>
<keyword evidence="13 16" id="KW-0067">ATP-binding</keyword>
<evidence type="ECO:0000256" key="15">
    <source>
        <dbReference type="ARBA" id="ARBA00024861"/>
    </source>
</evidence>
<evidence type="ECO:0000256" key="11">
    <source>
        <dbReference type="ARBA" id="ARBA00022679"/>
    </source>
</evidence>
<keyword evidence="12 16" id="KW-0547">Nucleotide-binding</keyword>
<dbReference type="GO" id="GO:0005737">
    <property type="term" value="C:cytoplasm"/>
    <property type="evidence" value="ECO:0007669"/>
    <property type="project" value="UniProtKB-SubCell"/>
</dbReference>
<comment type="domain">
    <text evidence="16">Lacks the C-terminal regulatory region which is replaced by HisZ.</text>
</comment>
<evidence type="ECO:0000256" key="1">
    <source>
        <dbReference type="ARBA" id="ARBA00000915"/>
    </source>
</evidence>
<evidence type="ECO:0000256" key="12">
    <source>
        <dbReference type="ARBA" id="ARBA00022741"/>
    </source>
</evidence>
<evidence type="ECO:0000256" key="13">
    <source>
        <dbReference type="ARBA" id="ARBA00022840"/>
    </source>
</evidence>
<dbReference type="KEGG" id="tpx:Turpa_3970"/>
<dbReference type="HOGENOM" id="CLU_038115_2_0_12"/>
<evidence type="ECO:0000256" key="7">
    <source>
        <dbReference type="ARBA" id="ARBA00020998"/>
    </source>
</evidence>
<comment type="pathway">
    <text evidence="3 16">Amino-acid biosynthesis; L-histidine biosynthesis; L-histidine from 5-phospho-alpha-D-ribose 1-diphosphate: step 1/9.</text>
</comment>
<evidence type="ECO:0000256" key="3">
    <source>
        <dbReference type="ARBA" id="ARBA00004667"/>
    </source>
</evidence>
<dbReference type="PROSITE" id="PS01316">
    <property type="entry name" value="ATP_P_PHORIBOSYLTR"/>
    <property type="match status" value="1"/>
</dbReference>
<dbReference type="CDD" id="cd13595">
    <property type="entry name" value="PBP2_HisGs"/>
    <property type="match status" value="1"/>
</dbReference>
<keyword evidence="9 16" id="KW-0028">Amino-acid biosynthesis</keyword>
<evidence type="ECO:0000256" key="9">
    <source>
        <dbReference type="ARBA" id="ARBA00022605"/>
    </source>
</evidence>
<evidence type="ECO:0000259" key="17">
    <source>
        <dbReference type="Pfam" id="PF01634"/>
    </source>
</evidence>
<comment type="subunit">
    <text evidence="5 16">Heteromultimer composed of HisG and HisZ subunits.</text>
</comment>
<dbReference type="FunFam" id="3.40.190.10:FF:000008">
    <property type="entry name" value="ATP phosphoribosyltransferase"/>
    <property type="match status" value="1"/>
</dbReference>
<dbReference type="InterPro" id="IPR001348">
    <property type="entry name" value="ATP_PRibTrfase_HisG"/>
</dbReference>
<evidence type="ECO:0000256" key="4">
    <source>
        <dbReference type="ARBA" id="ARBA00009489"/>
    </source>
</evidence>
<dbReference type="InterPro" id="IPR013820">
    <property type="entry name" value="ATP_PRibTrfase_cat"/>
</dbReference>
<dbReference type="HAMAP" id="MF_01018">
    <property type="entry name" value="HisG_Short"/>
    <property type="match status" value="1"/>
</dbReference>
<dbReference type="PATRIC" id="fig|869212.3.peg.4005"/>
<comment type="subcellular location">
    <subcellularLocation>
        <location evidence="2 16">Cytoplasm</location>
    </subcellularLocation>
</comment>
<organism evidence="18 19">
    <name type="scientific">Turneriella parva (strain ATCC BAA-1111 / DSM 21527 / NCTC 11395 / H)</name>
    <name type="common">Leptospira parva</name>
    <dbReference type="NCBI Taxonomy" id="869212"/>
    <lineage>
        <taxon>Bacteria</taxon>
        <taxon>Pseudomonadati</taxon>
        <taxon>Spirochaetota</taxon>
        <taxon>Spirochaetia</taxon>
        <taxon>Leptospirales</taxon>
        <taxon>Leptospiraceae</taxon>
        <taxon>Turneriella</taxon>
    </lineage>
</organism>
<comment type="function">
    <text evidence="15 16">Catalyzes the condensation of ATP and 5-phosphoribose 1-diphosphate to form N'-(5'-phosphoribosyl)-ATP (PR-ATP). Has a crucial role in the pathway because the rate of histidine biosynthesis seems to be controlled primarily by regulation of HisG enzymatic activity.</text>
</comment>
<dbReference type="GO" id="GO:0005524">
    <property type="term" value="F:ATP binding"/>
    <property type="evidence" value="ECO:0007669"/>
    <property type="project" value="UniProtKB-KW"/>
</dbReference>
<dbReference type="EMBL" id="CP002959">
    <property type="protein sequence ID" value="AFM14604.1"/>
    <property type="molecule type" value="Genomic_DNA"/>
</dbReference>
<dbReference type="RefSeq" id="WP_014805080.1">
    <property type="nucleotide sequence ID" value="NC_018020.1"/>
</dbReference>
<accession>I4BBE7</accession>
<keyword evidence="14 16" id="KW-0368">Histidine biosynthesis</keyword>
<comment type="catalytic activity">
    <reaction evidence="1 16">
        <text>1-(5-phospho-beta-D-ribosyl)-ATP + diphosphate = 5-phospho-alpha-D-ribose 1-diphosphate + ATP</text>
        <dbReference type="Rhea" id="RHEA:18473"/>
        <dbReference type="ChEBI" id="CHEBI:30616"/>
        <dbReference type="ChEBI" id="CHEBI:33019"/>
        <dbReference type="ChEBI" id="CHEBI:58017"/>
        <dbReference type="ChEBI" id="CHEBI:73183"/>
        <dbReference type="EC" id="2.4.2.17"/>
    </reaction>
</comment>
<dbReference type="PANTHER" id="PTHR21403">
    <property type="entry name" value="ATP PHOSPHORIBOSYLTRANSFERASE ATP-PRTASE"/>
    <property type="match status" value="1"/>
</dbReference>
<dbReference type="EC" id="2.4.2.17" evidence="6 16"/>
<dbReference type="STRING" id="869212.Turpa_3970"/>
<evidence type="ECO:0000313" key="18">
    <source>
        <dbReference type="EMBL" id="AFM14604.1"/>
    </source>
</evidence>
<evidence type="ECO:0000256" key="14">
    <source>
        <dbReference type="ARBA" id="ARBA00023102"/>
    </source>
</evidence>
<gene>
    <name evidence="16" type="primary">hisG</name>
    <name evidence="18" type="ordered locus">Turpa_3970</name>
</gene>
<evidence type="ECO:0000256" key="5">
    <source>
        <dbReference type="ARBA" id="ARBA00011496"/>
    </source>
</evidence>
<dbReference type="GO" id="GO:0003879">
    <property type="term" value="F:ATP phosphoribosyltransferase activity"/>
    <property type="evidence" value="ECO:0007669"/>
    <property type="project" value="UniProtKB-UniRule"/>
</dbReference>
<dbReference type="InterPro" id="IPR024893">
    <property type="entry name" value="ATP_PRibTrfase_HisG_short"/>
</dbReference>
<dbReference type="UniPathway" id="UPA00031">
    <property type="reaction ID" value="UER00006"/>
</dbReference>
<name>I4BBE7_TURPD</name>
<dbReference type="Proteomes" id="UP000006048">
    <property type="component" value="Chromosome"/>
</dbReference>
<dbReference type="PANTHER" id="PTHR21403:SF8">
    <property type="entry name" value="ATP PHOSPHORIBOSYLTRANSFERASE"/>
    <property type="match status" value="1"/>
</dbReference>
<keyword evidence="8 16" id="KW-0963">Cytoplasm</keyword>
<evidence type="ECO:0000256" key="8">
    <source>
        <dbReference type="ARBA" id="ARBA00022490"/>
    </source>
</evidence>
<evidence type="ECO:0000256" key="2">
    <source>
        <dbReference type="ARBA" id="ARBA00004496"/>
    </source>
</evidence>
<proteinExistence type="inferred from homology"/>
<sequence>MAEQPLRIALPKGRMSDESLEYFVSKGLCSLSKTGEGRELILKDEKSQIDFYLIRSKDVGAYVEQGAADLGIMGLDLLLEHRFDVYIPAALPFGECRLSVAFPNGQTDWYKKRDLRVATKYPRLATEYFFRRGFNIRIIELYGSIEIAPLTGLSDVIVDLVSTGATLKANNLVEEEIIMKSTARLILNPSALALRRERLGGFVRQLISA</sequence>